<feature type="region of interest" description="Disordered" evidence="9">
    <location>
        <begin position="1201"/>
        <end position="1229"/>
    </location>
</feature>
<evidence type="ECO:0000313" key="11">
    <source>
        <dbReference type="EMBL" id="PAV15519.1"/>
    </source>
</evidence>
<evidence type="ECO:0000256" key="1">
    <source>
        <dbReference type="ARBA" id="ARBA00004123"/>
    </source>
</evidence>
<protein>
    <recommendedName>
        <fullName evidence="10">Zn(2)-C6 fungal-type domain-containing protein</fullName>
    </recommendedName>
</protein>
<reference evidence="11 12" key="1">
    <citation type="journal article" date="2017" name="Mol. Ecol.">
        <title>Comparative and population genomic landscape of Phellinus noxius: A hypervariable fungus causing root rot in trees.</title>
        <authorList>
            <person name="Chung C.L."/>
            <person name="Lee T.J."/>
            <person name="Akiba M."/>
            <person name="Lee H.H."/>
            <person name="Kuo T.H."/>
            <person name="Liu D."/>
            <person name="Ke H.M."/>
            <person name="Yokoi T."/>
            <person name="Roa M.B."/>
            <person name="Lu M.J."/>
            <person name="Chang Y.Y."/>
            <person name="Ann P.J."/>
            <person name="Tsai J.N."/>
            <person name="Chen C.Y."/>
            <person name="Tzean S.S."/>
            <person name="Ota Y."/>
            <person name="Hattori T."/>
            <person name="Sahashi N."/>
            <person name="Liou R.F."/>
            <person name="Kikuchi T."/>
            <person name="Tsai I.J."/>
        </authorList>
    </citation>
    <scope>NUCLEOTIDE SEQUENCE [LARGE SCALE GENOMIC DNA]</scope>
    <source>
        <strain evidence="11 12">FFPRI411160</strain>
    </source>
</reference>
<dbReference type="InterPro" id="IPR007219">
    <property type="entry name" value="XnlR_reg_dom"/>
</dbReference>
<organism evidence="11 12">
    <name type="scientific">Pyrrhoderma noxium</name>
    <dbReference type="NCBI Taxonomy" id="2282107"/>
    <lineage>
        <taxon>Eukaryota</taxon>
        <taxon>Fungi</taxon>
        <taxon>Dikarya</taxon>
        <taxon>Basidiomycota</taxon>
        <taxon>Agaricomycotina</taxon>
        <taxon>Agaricomycetes</taxon>
        <taxon>Hymenochaetales</taxon>
        <taxon>Hymenochaetaceae</taxon>
        <taxon>Pyrrhoderma</taxon>
    </lineage>
</organism>
<dbReference type="PANTHER" id="PTHR31313:SF81">
    <property type="entry name" value="TY1 ENHANCER ACTIVATOR"/>
    <property type="match status" value="1"/>
</dbReference>
<keyword evidence="5" id="KW-0238">DNA-binding</keyword>
<keyword evidence="2" id="KW-0479">Metal-binding</keyword>
<feature type="domain" description="Zn(2)-C6 fungal-type" evidence="10">
    <location>
        <begin position="31"/>
        <end position="61"/>
    </location>
</feature>
<feature type="compositionally biased region" description="Polar residues" evidence="9">
    <location>
        <begin position="274"/>
        <end position="292"/>
    </location>
</feature>
<evidence type="ECO:0000256" key="3">
    <source>
        <dbReference type="ARBA" id="ARBA00022833"/>
    </source>
</evidence>
<dbReference type="GO" id="GO:0006351">
    <property type="term" value="P:DNA-templated transcription"/>
    <property type="evidence" value="ECO:0007669"/>
    <property type="project" value="InterPro"/>
</dbReference>
<dbReference type="InterPro" id="IPR001138">
    <property type="entry name" value="Zn2Cys6_DnaBD"/>
</dbReference>
<dbReference type="GO" id="GO:0005634">
    <property type="term" value="C:nucleus"/>
    <property type="evidence" value="ECO:0007669"/>
    <property type="project" value="UniProtKB-SubCell"/>
</dbReference>
<feature type="region of interest" description="Disordered" evidence="9">
    <location>
        <begin position="912"/>
        <end position="946"/>
    </location>
</feature>
<feature type="compositionally biased region" description="Polar residues" evidence="9">
    <location>
        <begin position="915"/>
        <end position="936"/>
    </location>
</feature>
<dbReference type="Gene3D" id="4.10.240.10">
    <property type="entry name" value="Zn(2)-C6 fungal-type DNA-binding domain"/>
    <property type="match status" value="1"/>
</dbReference>
<proteinExistence type="predicted"/>
<dbReference type="EMBL" id="NBII01000010">
    <property type="protein sequence ID" value="PAV15519.1"/>
    <property type="molecule type" value="Genomic_DNA"/>
</dbReference>
<keyword evidence="4" id="KW-0805">Transcription regulation</keyword>
<evidence type="ECO:0000256" key="8">
    <source>
        <dbReference type="SAM" id="Coils"/>
    </source>
</evidence>
<comment type="subcellular location">
    <subcellularLocation>
        <location evidence="1">Nucleus</location>
    </subcellularLocation>
</comment>
<dbReference type="SMART" id="SM00066">
    <property type="entry name" value="GAL4"/>
    <property type="match status" value="1"/>
</dbReference>
<dbReference type="GO" id="GO:0003677">
    <property type="term" value="F:DNA binding"/>
    <property type="evidence" value="ECO:0007669"/>
    <property type="project" value="UniProtKB-KW"/>
</dbReference>
<evidence type="ECO:0000256" key="7">
    <source>
        <dbReference type="ARBA" id="ARBA00023242"/>
    </source>
</evidence>
<dbReference type="Pfam" id="PF00172">
    <property type="entry name" value="Zn_clus"/>
    <property type="match status" value="1"/>
</dbReference>
<dbReference type="STRING" id="2282107.A0A286U7K8"/>
<evidence type="ECO:0000256" key="5">
    <source>
        <dbReference type="ARBA" id="ARBA00023125"/>
    </source>
</evidence>
<feature type="region of interest" description="Disordered" evidence="9">
    <location>
        <begin position="848"/>
        <end position="875"/>
    </location>
</feature>
<dbReference type="SUPFAM" id="SSF57701">
    <property type="entry name" value="Zn2/Cys6 DNA-binding domain"/>
    <property type="match status" value="1"/>
</dbReference>
<feature type="region of interest" description="Disordered" evidence="9">
    <location>
        <begin position="238"/>
        <end position="305"/>
    </location>
</feature>
<dbReference type="InterPro" id="IPR036864">
    <property type="entry name" value="Zn2-C6_fun-type_DNA-bd_sf"/>
</dbReference>
<gene>
    <name evidence="11" type="ORF">PNOK_0928300</name>
</gene>
<dbReference type="PROSITE" id="PS00463">
    <property type="entry name" value="ZN2_CY6_FUNGAL_1"/>
    <property type="match status" value="1"/>
</dbReference>
<comment type="caution">
    <text evidence="11">The sequence shown here is derived from an EMBL/GenBank/DDBJ whole genome shotgun (WGS) entry which is preliminary data.</text>
</comment>
<evidence type="ECO:0000256" key="9">
    <source>
        <dbReference type="SAM" id="MobiDB-lite"/>
    </source>
</evidence>
<accession>A0A286U7K8</accession>
<feature type="compositionally biased region" description="Basic residues" evidence="9">
    <location>
        <begin position="293"/>
        <end position="302"/>
    </location>
</feature>
<keyword evidence="8" id="KW-0175">Coiled coil</keyword>
<keyword evidence="6" id="KW-0804">Transcription</keyword>
<dbReference type="AlphaFoldDB" id="A0A286U7K8"/>
<feature type="compositionally biased region" description="Basic residues" evidence="9">
    <location>
        <begin position="1206"/>
        <end position="1225"/>
    </location>
</feature>
<dbReference type="CDD" id="cd12148">
    <property type="entry name" value="fungal_TF_MHR"/>
    <property type="match status" value="1"/>
</dbReference>
<dbReference type="InParanoid" id="A0A286U7K8"/>
<keyword evidence="3" id="KW-0862">Zinc</keyword>
<feature type="coiled-coil region" evidence="8">
    <location>
        <begin position="75"/>
        <end position="102"/>
    </location>
</feature>
<dbReference type="Pfam" id="PF04082">
    <property type="entry name" value="Fungal_trans"/>
    <property type="match status" value="1"/>
</dbReference>
<name>A0A286U7K8_9AGAM</name>
<dbReference type="PROSITE" id="PS50048">
    <property type="entry name" value="ZN2_CY6_FUNGAL_2"/>
    <property type="match status" value="1"/>
</dbReference>
<dbReference type="GO" id="GO:0000981">
    <property type="term" value="F:DNA-binding transcription factor activity, RNA polymerase II-specific"/>
    <property type="evidence" value="ECO:0007669"/>
    <property type="project" value="InterPro"/>
</dbReference>
<evidence type="ECO:0000256" key="4">
    <source>
        <dbReference type="ARBA" id="ARBA00023015"/>
    </source>
</evidence>
<keyword evidence="12" id="KW-1185">Reference proteome</keyword>
<dbReference type="OrthoDB" id="2154091at2759"/>
<evidence type="ECO:0000259" key="10">
    <source>
        <dbReference type="PROSITE" id="PS50048"/>
    </source>
</evidence>
<feature type="compositionally biased region" description="Polar residues" evidence="9">
    <location>
        <begin position="1"/>
        <end position="10"/>
    </location>
</feature>
<dbReference type="InterPro" id="IPR051615">
    <property type="entry name" value="Transcr_Regulatory_Elem"/>
</dbReference>
<evidence type="ECO:0000313" key="12">
    <source>
        <dbReference type="Proteomes" id="UP000217199"/>
    </source>
</evidence>
<evidence type="ECO:0000256" key="6">
    <source>
        <dbReference type="ARBA" id="ARBA00023163"/>
    </source>
</evidence>
<dbReference type="Proteomes" id="UP000217199">
    <property type="component" value="Unassembled WGS sequence"/>
</dbReference>
<feature type="compositionally biased region" description="Low complexity" evidence="9">
    <location>
        <begin position="937"/>
        <end position="946"/>
    </location>
</feature>
<keyword evidence="7" id="KW-0539">Nucleus</keyword>
<dbReference type="CDD" id="cd00067">
    <property type="entry name" value="GAL4"/>
    <property type="match status" value="1"/>
</dbReference>
<sequence length="1252" mass="137649">MDKASTSKSLANPIRPQKGKRTVISKYTRHACAQCKKARTKCSGGKPICERCEKTGHDCVWTLEDARRPLTRAHEQALKQQNALLRAEVENLKKELSTLKLEITDSRIGLEGQTPGTSQIYSNISNPSVGDKASPASPQIAILKPTADDDENCENVNTEGVSIDVDEMSDGTMEETRGIETDTESAFGSGEESEDSDLDVDKALIVPTKTLFSEHDDHYHYGPTSVFRLRRRISEHSLRHRQREGVQDMTSDCDSSSSDQERIRPSRRAPQAVYPTSSISPESMGQGISPSNRFKRDRKGRGKIGTQSANHCIVSPILPQGRHTLLVGDVSDETWKGCDCRSECWNRWLPKGIPLSRKEHDILLDRLFFFFTCWGMRVIPEFFLRDMHTFLHPPTISSSVAYSQVRTTTASSPKLAHYSPFLHNSLLAVASAFSDDPEIRKTEVRERFVNEAKSYLEDECSRPNISTVQALGVLASYYSGRGQQTLGFMYFGISTRMGQALGLSADCTSLFRSGRIHPQQVLDRVWAFHMITAQDACWSLYVGRECAISLPVVAAGKHDEDRYRASLGFGPRREVEKKESLDDGNETDVKTRMESAVNATALENPFSLRAIAEGNAGKRLDFMTWKMKGGRNDNLGVNAPQCRSFTTFQWSCQLMRISRHIMDLMNRLAAADTSTEIKMLVTDIDIQLDVWRQDLPVELRLTPSNELDSLPHKLMMHAAFWWQHILLHRPFYQRHNAKSVDSNFSIARCNVAAREILGILRLYRKIYGSLRFSPITLIQTIFAAGSIYVLQSIHASGGRRPAALMQASALDNIEELIRYLRECAESWDSAARIADTFDKLLKEQRQFAAAGTNQRRASNDAAKPRSEITRRKRRKMVRCTNVANNVKLGLETKVADGAPSGTQEEQVESMILVDDSNSANGDTSKVASSPTATNETSSSAQQSSQFSPISPVDIESFLSASVGEQQFPHIHSIPALASTTTPRSKSKLDMIANQFLPYSSHSGYLSDDYFSDPVITLGNNDRNREVEDIFSLSTGAESDAPLSAAPMEGSPFNFDFDFDFGRGFDFGIRNGSLDEAEIDRILGGNGAMGTVDSSVSGTNMDIVMPGVGMLDPARLSEIGMSMSMGTRMGGGGSGGGPGFGGFGGLGGFGFGGFGGFGGVAQPFLRDPSLFMAQGGVHVDSGLGLRSSGRVGAISSGLGSSSGLRSYHSHSQIHSHPHSHHLHSHQAMKNSVEDVNQSNALLDLLVSLNMPNL</sequence>
<dbReference type="PANTHER" id="PTHR31313">
    <property type="entry name" value="TY1 ENHANCER ACTIVATOR"/>
    <property type="match status" value="1"/>
</dbReference>
<feature type="region of interest" description="Disordered" evidence="9">
    <location>
        <begin position="1"/>
        <end position="21"/>
    </location>
</feature>
<dbReference type="GO" id="GO:0008270">
    <property type="term" value="F:zinc ion binding"/>
    <property type="evidence" value="ECO:0007669"/>
    <property type="project" value="InterPro"/>
</dbReference>
<evidence type="ECO:0000256" key="2">
    <source>
        <dbReference type="ARBA" id="ARBA00022723"/>
    </source>
</evidence>